<gene>
    <name evidence="1" type="ORF">PsorP6_012122</name>
</gene>
<dbReference type="EMBL" id="CM047591">
    <property type="protein sequence ID" value="KAI9919193.1"/>
    <property type="molecule type" value="Genomic_DNA"/>
</dbReference>
<proteinExistence type="predicted"/>
<evidence type="ECO:0000313" key="2">
    <source>
        <dbReference type="Proteomes" id="UP001163321"/>
    </source>
</evidence>
<sequence length="171" mass="18748">MRLSKVVLNAECTSHIPAAAGPGIEGAESLSLSLWHALDVMKTLSFHAWKENSERNLSTNGTMTALEFSKGYPGKDKLHYQPRYFCILLFISFWYARNCCWCCSAAYNAWPYAIGRITSYGSSVELSSDRGVVGATGCRYLSTDSATCEVCGEGEESCSRRVSVAISSRTL</sequence>
<organism evidence="1 2">
    <name type="scientific">Peronosclerospora sorghi</name>
    <dbReference type="NCBI Taxonomy" id="230839"/>
    <lineage>
        <taxon>Eukaryota</taxon>
        <taxon>Sar</taxon>
        <taxon>Stramenopiles</taxon>
        <taxon>Oomycota</taxon>
        <taxon>Peronosporomycetes</taxon>
        <taxon>Peronosporales</taxon>
        <taxon>Peronosporaceae</taxon>
        <taxon>Peronosclerospora</taxon>
    </lineage>
</organism>
<dbReference type="Proteomes" id="UP001163321">
    <property type="component" value="Chromosome 12"/>
</dbReference>
<reference evidence="1 2" key="1">
    <citation type="journal article" date="2022" name="bioRxiv">
        <title>The genome of the oomycete Peronosclerospora sorghi, a cosmopolitan pathogen of maize and sorghum, is inflated with dispersed pseudogenes.</title>
        <authorList>
            <person name="Fletcher K."/>
            <person name="Martin F."/>
            <person name="Isakeit T."/>
            <person name="Cavanaugh K."/>
            <person name="Magill C."/>
            <person name="Michelmore R."/>
        </authorList>
    </citation>
    <scope>NUCLEOTIDE SEQUENCE [LARGE SCALE GENOMIC DNA]</scope>
    <source>
        <strain evidence="1">P6</strain>
    </source>
</reference>
<evidence type="ECO:0000313" key="1">
    <source>
        <dbReference type="EMBL" id="KAI9919193.1"/>
    </source>
</evidence>
<protein>
    <submittedName>
        <fullName evidence="1">Uncharacterized protein</fullName>
    </submittedName>
</protein>
<keyword evidence="2" id="KW-1185">Reference proteome</keyword>
<comment type="caution">
    <text evidence="1">The sequence shown here is derived from an EMBL/GenBank/DDBJ whole genome shotgun (WGS) entry which is preliminary data.</text>
</comment>
<name>A0ACC0WJZ6_9STRA</name>
<accession>A0ACC0WJZ6</accession>